<evidence type="ECO:0000313" key="4">
    <source>
        <dbReference type="Proteomes" id="UP001500394"/>
    </source>
</evidence>
<dbReference type="InterPro" id="IPR051918">
    <property type="entry name" value="STPP_CPPED1"/>
</dbReference>
<dbReference type="PANTHER" id="PTHR43143:SF5">
    <property type="entry name" value="SECRETED PROTEIN"/>
    <property type="match status" value="1"/>
</dbReference>
<keyword evidence="4" id="KW-1185">Reference proteome</keyword>
<dbReference type="InterPro" id="IPR029052">
    <property type="entry name" value="Metallo-depent_PP-like"/>
</dbReference>
<protein>
    <recommendedName>
        <fullName evidence="2">Calcineurin-like phosphoesterase domain-containing protein</fullName>
    </recommendedName>
</protein>
<accession>A0ABP8QTR1</accession>
<evidence type="ECO:0000259" key="2">
    <source>
        <dbReference type="Pfam" id="PF00149"/>
    </source>
</evidence>
<comment type="caution">
    <text evidence="3">The sequence shown here is derived from an EMBL/GenBank/DDBJ whole genome shotgun (WGS) entry which is preliminary data.</text>
</comment>
<feature type="domain" description="Calcineurin-like phosphoesterase" evidence="2">
    <location>
        <begin position="28"/>
        <end position="228"/>
    </location>
</feature>
<dbReference type="Gene3D" id="3.60.21.10">
    <property type="match status" value="1"/>
</dbReference>
<dbReference type="PANTHER" id="PTHR43143">
    <property type="entry name" value="METALLOPHOSPHOESTERASE, CALCINEURIN SUPERFAMILY"/>
    <property type="match status" value="1"/>
</dbReference>
<sequence length="349" mass="39571">MKKNIALLLAALLWVVALIAQQNPGVFTIALLPDTQYYTAKKHNGTVQMFQNQIDWIRANALKENIAYVIHLGDMSDHGEKRLKEWEIGAKIMYQLEQPMEGYPEGIPYGVAVGNHDTTPMGTPGAMKEGYPKYFGLEHFSGKSYYGGAFENQATSENHYSLFSAGGKDFIVIFIGYNEKTAKTEKNEELEERVFKWAGKLLREHKNRKAIIVSHSLLRRPEGSESMYYPDKGYNGKAKPNFTPQGKAIYNFFKDYTNVFLMLGGHISGEAHRVDLYKGNKIKSILTDYQSRRKAPFGEEDRNGGGGLMRTLTLDIPNNKLYVKTFTPLSATEVVYERDNDSEYVLDLF</sequence>
<dbReference type="InterPro" id="IPR004843">
    <property type="entry name" value="Calcineurin-like_PHP"/>
</dbReference>
<dbReference type="Proteomes" id="UP001500394">
    <property type="component" value="Unassembled WGS sequence"/>
</dbReference>
<name>A0ABP8QTR1_9SPHI</name>
<keyword evidence="1" id="KW-0732">Signal</keyword>
<dbReference type="Pfam" id="PF00149">
    <property type="entry name" value="Metallophos"/>
    <property type="match status" value="1"/>
</dbReference>
<evidence type="ECO:0000313" key="3">
    <source>
        <dbReference type="EMBL" id="GAA4510170.1"/>
    </source>
</evidence>
<dbReference type="RefSeq" id="WP_345063218.1">
    <property type="nucleotide sequence ID" value="NZ_BAABGR010000002.1"/>
</dbReference>
<dbReference type="EMBL" id="BAABGR010000002">
    <property type="protein sequence ID" value="GAA4510170.1"/>
    <property type="molecule type" value="Genomic_DNA"/>
</dbReference>
<feature type="chain" id="PRO_5045124827" description="Calcineurin-like phosphoesterase domain-containing protein" evidence="1">
    <location>
        <begin position="23"/>
        <end position="349"/>
    </location>
</feature>
<dbReference type="SUPFAM" id="SSF56300">
    <property type="entry name" value="Metallo-dependent phosphatases"/>
    <property type="match status" value="1"/>
</dbReference>
<gene>
    <name evidence="3" type="ORF">GCM10023173_01240</name>
</gene>
<organism evidence="3 4">
    <name type="scientific">Sphingobacterium thermophilum</name>
    <dbReference type="NCBI Taxonomy" id="768534"/>
    <lineage>
        <taxon>Bacteria</taxon>
        <taxon>Pseudomonadati</taxon>
        <taxon>Bacteroidota</taxon>
        <taxon>Sphingobacteriia</taxon>
        <taxon>Sphingobacteriales</taxon>
        <taxon>Sphingobacteriaceae</taxon>
        <taxon>Sphingobacterium</taxon>
    </lineage>
</organism>
<feature type="signal peptide" evidence="1">
    <location>
        <begin position="1"/>
        <end position="22"/>
    </location>
</feature>
<proteinExistence type="predicted"/>
<evidence type="ECO:0000256" key="1">
    <source>
        <dbReference type="SAM" id="SignalP"/>
    </source>
</evidence>
<reference evidence="4" key="1">
    <citation type="journal article" date="2019" name="Int. J. Syst. Evol. Microbiol.">
        <title>The Global Catalogue of Microorganisms (GCM) 10K type strain sequencing project: providing services to taxonomists for standard genome sequencing and annotation.</title>
        <authorList>
            <consortium name="The Broad Institute Genomics Platform"/>
            <consortium name="The Broad Institute Genome Sequencing Center for Infectious Disease"/>
            <person name="Wu L."/>
            <person name="Ma J."/>
        </authorList>
    </citation>
    <scope>NUCLEOTIDE SEQUENCE [LARGE SCALE GENOMIC DNA]</scope>
    <source>
        <strain evidence="4">JCM 17858</strain>
    </source>
</reference>